<organism evidence="2 3">
    <name type="scientific">Gluconobacter morbifer G707</name>
    <dbReference type="NCBI Taxonomy" id="1088869"/>
    <lineage>
        <taxon>Bacteria</taxon>
        <taxon>Pseudomonadati</taxon>
        <taxon>Pseudomonadota</taxon>
        <taxon>Alphaproteobacteria</taxon>
        <taxon>Acetobacterales</taxon>
        <taxon>Acetobacteraceae</taxon>
        <taxon>Gluconobacter</taxon>
    </lineage>
</organism>
<evidence type="ECO:0000313" key="2">
    <source>
        <dbReference type="EMBL" id="EHH66966.1"/>
    </source>
</evidence>
<dbReference type="RefSeq" id="WP_008852926.1">
    <property type="nucleotide sequence ID" value="NZ_AGQV01000015.1"/>
</dbReference>
<reference evidence="2 3" key="1">
    <citation type="submission" date="2011-10" db="EMBL/GenBank/DDBJ databases">
        <title>Genome sequence of Gluconobacter morbifer G707, isolated from Drosophila gut.</title>
        <authorList>
            <person name="Lee W.-J."/>
            <person name="Kim E.-K."/>
        </authorList>
    </citation>
    <scope>NUCLEOTIDE SEQUENCE [LARGE SCALE GENOMIC DNA]</scope>
    <source>
        <strain evidence="2 3">G707</strain>
    </source>
</reference>
<dbReference type="InterPro" id="IPR027417">
    <property type="entry name" value="P-loop_NTPase"/>
</dbReference>
<dbReference type="AlphaFoldDB" id="G6XMR7"/>
<dbReference type="GO" id="GO:0003678">
    <property type="term" value="F:DNA helicase activity"/>
    <property type="evidence" value="ECO:0007669"/>
    <property type="project" value="InterPro"/>
</dbReference>
<dbReference type="EMBL" id="AGQV01000015">
    <property type="protein sequence ID" value="EHH66966.1"/>
    <property type="molecule type" value="Genomic_DNA"/>
</dbReference>
<accession>G6XMR7</accession>
<evidence type="ECO:0000259" key="1">
    <source>
        <dbReference type="Pfam" id="PF03796"/>
    </source>
</evidence>
<dbReference type="Proteomes" id="UP000004949">
    <property type="component" value="Unassembled WGS sequence"/>
</dbReference>
<dbReference type="GO" id="GO:0005524">
    <property type="term" value="F:ATP binding"/>
    <property type="evidence" value="ECO:0007669"/>
    <property type="project" value="InterPro"/>
</dbReference>
<feature type="domain" description="SF4 helicase" evidence="1">
    <location>
        <begin position="4"/>
        <end position="40"/>
    </location>
</feature>
<dbReference type="GO" id="GO:0006260">
    <property type="term" value="P:DNA replication"/>
    <property type="evidence" value="ECO:0007669"/>
    <property type="project" value="InterPro"/>
</dbReference>
<dbReference type="InterPro" id="IPR007694">
    <property type="entry name" value="DNA_helicase_DnaB-like_C"/>
</dbReference>
<dbReference type="Gene3D" id="3.40.50.300">
    <property type="entry name" value="P-loop containing nucleotide triphosphate hydrolases"/>
    <property type="match status" value="1"/>
</dbReference>
<dbReference type="OrthoDB" id="9773982at2"/>
<evidence type="ECO:0000313" key="3">
    <source>
        <dbReference type="Proteomes" id="UP000004949"/>
    </source>
</evidence>
<protein>
    <recommendedName>
        <fullName evidence="1">SF4 helicase domain-containing protein</fullName>
    </recommendedName>
</protein>
<proteinExistence type="predicted"/>
<gene>
    <name evidence="2" type="ORF">GMO_27850</name>
</gene>
<dbReference type="Pfam" id="PF03796">
    <property type="entry name" value="DnaB_C"/>
    <property type="match status" value="1"/>
</dbReference>
<name>G6XMR7_9PROT</name>
<keyword evidence="3" id="KW-1185">Reference proteome</keyword>
<dbReference type="PATRIC" id="fig|1088869.3.peg.2778"/>
<comment type="caution">
    <text evidence="2">The sequence shown here is derived from an EMBL/GenBank/DDBJ whole genome shotgun (WGS) entry which is preliminary data.</text>
</comment>
<sequence length="62" mass="6902">MIDEGADRRLTMSDIRESGAIEQDARCILGMHRAEYALQPRTGIDDNVARWADNPVQGSDGR</sequence>